<dbReference type="EMBL" id="PFEE01000057">
    <property type="protein sequence ID" value="PJE63571.1"/>
    <property type="molecule type" value="Genomic_DNA"/>
</dbReference>
<organism evidence="11 12">
    <name type="scientific">Candidatus Roizmanbacteria bacterium CG10_big_fil_rev_8_21_14_0_10_45_7</name>
    <dbReference type="NCBI Taxonomy" id="1974854"/>
    <lineage>
        <taxon>Bacteria</taxon>
        <taxon>Candidatus Roizmaniibacteriota</taxon>
    </lineage>
</organism>
<dbReference type="SUPFAM" id="SSF52943">
    <property type="entry name" value="ATP synthase (F1-ATPase), gamma subunit"/>
    <property type="match status" value="1"/>
</dbReference>
<gene>
    <name evidence="10 11" type="primary">atpG</name>
    <name evidence="11" type="ORF">COU89_02655</name>
</gene>
<dbReference type="GO" id="GO:0045259">
    <property type="term" value="C:proton-transporting ATP synthase complex"/>
    <property type="evidence" value="ECO:0007669"/>
    <property type="project" value="UniProtKB-KW"/>
</dbReference>
<evidence type="ECO:0000313" key="12">
    <source>
        <dbReference type="Proteomes" id="UP000231569"/>
    </source>
</evidence>
<dbReference type="Gene3D" id="1.10.287.80">
    <property type="entry name" value="ATP synthase, gamma subunit, helix hairpin domain"/>
    <property type="match status" value="1"/>
</dbReference>
<keyword evidence="9 10" id="KW-0066">ATP synthesis</keyword>
<dbReference type="GO" id="GO:0005524">
    <property type="term" value="F:ATP binding"/>
    <property type="evidence" value="ECO:0007669"/>
    <property type="project" value="UniProtKB-UniRule"/>
</dbReference>
<name>A0A2M8KUI5_9BACT</name>
<keyword evidence="10" id="KW-1003">Cell membrane</keyword>
<evidence type="ECO:0000256" key="3">
    <source>
        <dbReference type="ARBA" id="ARBA00007681"/>
    </source>
</evidence>
<evidence type="ECO:0000256" key="5">
    <source>
        <dbReference type="ARBA" id="ARBA00022781"/>
    </source>
</evidence>
<keyword evidence="4 10" id="KW-0813">Transport</keyword>
<dbReference type="Pfam" id="PF00231">
    <property type="entry name" value="ATP-synt"/>
    <property type="match status" value="1"/>
</dbReference>
<evidence type="ECO:0000256" key="7">
    <source>
        <dbReference type="ARBA" id="ARBA00023136"/>
    </source>
</evidence>
<dbReference type="PRINTS" id="PR00126">
    <property type="entry name" value="ATPASEGAMMA"/>
</dbReference>
<reference evidence="12" key="1">
    <citation type="submission" date="2017-09" db="EMBL/GenBank/DDBJ databases">
        <title>Depth-based differentiation of microbial function through sediment-hosted aquifers and enrichment of novel symbionts in the deep terrestrial subsurface.</title>
        <authorList>
            <person name="Probst A.J."/>
            <person name="Ladd B."/>
            <person name="Jarett J.K."/>
            <person name="Geller-Mcgrath D.E."/>
            <person name="Sieber C.M.K."/>
            <person name="Emerson J.B."/>
            <person name="Anantharaman K."/>
            <person name="Thomas B.C."/>
            <person name="Malmstrom R."/>
            <person name="Stieglmeier M."/>
            <person name="Klingl A."/>
            <person name="Woyke T."/>
            <person name="Ryan C.M."/>
            <person name="Banfield J.F."/>
        </authorList>
    </citation>
    <scope>NUCLEOTIDE SEQUENCE [LARGE SCALE GENOMIC DNA]</scope>
</reference>
<proteinExistence type="inferred from homology"/>
<evidence type="ECO:0000256" key="1">
    <source>
        <dbReference type="ARBA" id="ARBA00003456"/>
    </source>
</evidence>
<evidence type="ECO:0000256" key="9">
    <source>
        <dbReference type="ARBA" id="ARBA00023310"/>
    </source>
</evidence>
<comment type="subunit">
    <text evidence="10">F-type ATPases have 2 components, CF(1) - the catalytic core - and CF(0) - the membrane proton channel. CF(1) has five subunits: alpha(3), beta(3), gamma(1), delta(1), epsilon(1). CF(0) has three main subunits: a, b and c.</text>
</comment>
<dbReference type="InterPro" id="IPR000131">
    <property type="entry name" value="ATP_synth_F1_gsu"/>
</dbReference>
<dbReference type="CDD" id="cd12151">
    <property type="entry name" value="F1-ATPase_gamma"/>
    <property type="match status" value="1"/>
</dbReference>
<comment type="caution">
    <text evidence="11">The sequence shown here is derived from an EMBL/GenBank/DDBJ whole genome shotgun (WGS) entry which is preliminary data.</text>
</comment>
<dbReference type="Proteomes" id="UP000231569">
    <property type="component" value="Unassembled WGS sequence"/>
</dbReference>
<dbReference type="AlphaFoldDB" id="A0A2M8KUI5"/>
<dbReference type="HAMAP" id="MF_00815">
    <property type="entry name" value="ATP_synth_gamma_bact"/>
    <property type="match status" value="1"/>
</dbReference>
<evidence type="ECO:0000256" key="4">
    <source>
        <dbReference type="ARBA" id="ARBA00022448"/>
    </source>
</evidence>
<sequence>MNLRQLKKKIKSVQNVGQITKAMQLVSAVKMKKAQAKALGGKPYRDALEETIARIAHSSSLGEYSFVQKNTAATKELVIVLSSNKGLCGIFNFNLFRFFGRTMQVADANYEFVTVGTKAQQFLIHAGASVIADFSNSYPTFEESATAIFRLAKDDFEKGKYKTVSILYNRFISSLVYRPVREILLPFSEIAIAQKTEQDVQKELEYAIEPTPHEVLKGLLDFYLESKIRGAVQESEASEHSARMIAMKNATDNAKDMVYSMTLLRNGLRQERITNELLDMNTARLTVSN</sequence>
<dbReference type="InterPro" id="IPR035968">
    <property type="entry name" value="ATP_synth_F1_ATPase_gsu"/>
</dbReference>
<evidence type="ECO:0000256" key="10">
    <source>
        <dbReference type="HAMAP-Rule" id="MF_00815"/>
    </source>
</evidence>
<dbReference type="GO" id="GO:0005886">
    <property type="term" value="C:plasma membrane"/>
    <property type="evidence" value="ECO:0007669"/>
    <property type="project" value="UniProtKB-SubCell"/>
</dbReference>
<keyword evidence="5 10" id="KW-0375">Hydrogen ion transport</keyword>
<evidence type="ECO:0000256" key="8">
    <source>
        <dbReference type="ARBA" id="ARBA00023196"/>
    </source>
</evidence>
<dbReference type="GO" id="GO:0046933">
    <property type="term" value="F:proton-transporting ATP synthase activity, rotational mechanism"/>
    <property type="evidence" value="ECO:0007669"/>
    <property type="project" value="UniProtKB-UniRule"/>
</dbReference>
<dbReference type="NCBIfam" id="TIGR01146">
    <property type="entry name" value="ATPsyn_F1gamma"/>
    <property type="match status" value="1"/>
</dbReference>
<accession>A0A2M8KUI5</accession>
<dbReference type="Gene3D" id="3.40.1380.10">
    <property type="match status" value="1"/>
</dbReference>
<keyword evidence="7 10" id="KW-0472">Membrane</keyword>
<comment type="similarity">
    <text evidence="3 10">Belongs to the ATPase gamma chain family.</text>
</comment>
<comment type="function">
    <text evidence="1 10">Produces ATP from ADP in the presence of a proton gradient across the membrane. The gamma chain is believed to be important in regulating ATPase activity and the flow of protons through the CF(0) complex.</text>
</comment>
<comment type="subcellular location">
    <subcellularLocation>
        <location evidence="10">Cell membrane</location>
        <topology evidence="10">Peripheral membrane protein</topology>
    </subcellularLocation>
    <subcellularLocation>
        <location evidence="2">Membrane</location>
        <topology evidence="2">Peripheral membrane protein</topology>
    </subcellularLocation>
</comment>
<dbReference type="GO" id="GO:0042777">
    <property type="term" value="P:proton motive force-driven plasma membrane ATP synthesis"/>
    <property type="evidence" value="ECO:0007669"/>
    <property type="project" value="UniProtKB-UniRule"/>
</dbReference>
<evidence type="ECO:0000256" key="2">
    <source>
        <dbReference type="ARBA" id="ARBA00004170"/>
    </source>
</evidence>
<dbReference type="PANTHER" id="PTHR11693:SF22">
    <property type="entry name" value="ATP SYNTHASE SUBUNIT GAMMA, MITOCHONDRIAL"/>
    <property type="match status" value="1"/>
</dbReference>
<dbReference type="PANTHER" id="PTHR11693">
    <property type="entry name" value="ATP SYNTHASE GAMMA CHAIN"/>
    <property type="match status" value="1"/>
</dbReference>
<keyword evidence="6 10" id="KW-0406">Ion transport</keyword>
<evidence type="ECO:0000313" key="11">
    <source>
        <dbReference type="EMBL" id="PJE63571.1"/>
    </source>
</evidence>
<protein>
    <recommendedName>
        <fullName evidence="10">ATP synthase gamma chain</fullName>
    </recommendedName>
    <alternativeName>
        <fullName evidence="10">ATP synthase F1 sector gamma subunit</fullName>
    </alternativeName>
    <alternativeName>
        <fullName evidence="10">F-ATPase gamma subunit</fullName>
    </alternativeName>
</protein>
<keyword evidence="8 10" id="KW-0139">CF(1)</keyword>
<evidence type="ECO:0000256" key="6">
    <source>
        <dbReference type="ARBA" id="ARBA00023065"/>
    </source>
</evidence>